<feature type="binding site" evidence="9">
    <location>
        <begin position="186"/>
        <end position="187"/>
    </location>
    <ligand>
        <name>2-[(2R,5Z)-2-carboxy-4-methylthiazol-5(2H)-ylidene]ethyl phosphate</name>
        <dbReference type="ChEBI" id="CHEBI:62899"/>
    </ligand>
</feature>
<evidence type="ECO:0000256" key="4">
    <source>
        <dbReference type="ARBA" id="ARBA00022842"/>
    </source>
</evidence>
<organism evidence="14 15">
    <name type="scientific">Dialister pneumosintes</name>
    <dbReference type="NCBI Taxonomy" id="39950"/>
    <lineage>
        <taxon>Bacteria</taxon>
        <taxon>Bacillati</taxon>
        <taxon>Bacillota</taxon>
        <taxon>Negativicutes</taxon>
        <taxon>Veillonellales</taxon>
        <taxon>Veillonellaceae</taxon>
        <taxon>Dialister</taxon>
    </lineage>
</organism>
<dbReference type="InterPro" id="IPR036206">
    <property type="entry name" value="ThiamineP_synth_sf"/>
</dbReference>
<evidence type="ECO:0000256" key="5">
    <source>
        <dbReference type="ARBA" id="ARBA00022977"/>
    </source>
</evidence>
<comment type="cofactor">
    <cofactor evidence="9">
        <name>Mg(2+)</name>
        <dbReference type="ChEBI" id="CHEBI:18420"/>
    </cofactor>
    <text evidence="9">Binds 1 Mg(2+) ion per subunit.</text>
</comment>
<dbReference type="NCBIfam" id="TIGR00693">
    <property type="entry name" value="thiE"/>
    <property type="match status" value="1"/>
</dbReference>
<dbReference type="InterPro" id="IPR013785">
    <property type="entry name" value="Aldolase_TIM"/>
</dbReference>
<comment type="catalytic activity">
    <reaction evidence="7 9 10">
        <text>2-(2-carboxy-4-methylthiazol-5-yl)ethyl phosphate + 4-amino-2-methyl-5-(diphosphooxymethyl)pyrimidine + 2 H(+) = thiamine phosphate + CO2 + diphosphate</text>
        <dbReference type="Rhea" id="RHEA:47848"/>
        <dbReference type="ChEBI" id="CHEBI:15378"/>
        <dbReference type="ChEBI" id="CHEBI:16526"/>
        <dbReference type="ChEBI" id="CHEBI:33019"/>
        <dbReference type="ChEBI" id="CHEBI:37575"/>
        <dbReference type="ChEBI" id="CHEBI:57841"/>
        <dbReference type="ChEBI" id="CHEBI:62890"/>
        <dbReference type="EC" id="2.5.1.3"/>
    </reaction>
</comment>
<comment type="pathway">
    <text evidence="1 9 11">Cofactor biosynthesis; thiamine diphosphate biosynthesis; thiamine phosphate from 4-amino-2-methyl-5-diphosphomethylpyrimidine and 4-methyl-5-(2-phosphoethyl)-thiazole: step 1/1.</text>
</comment>
<feature type="compositionally biased region" description="Basic and acidic residues" evidence="12">
    <location>
        <begin position="208"/>
        <end position="227"/>
    </location>
</feature>
<evidence type="ECO:0000256" key="1">
    <source>
        <dbReference type="ARBA" id="ARBA00005165"/>
    </source>
</evidence>
<dbReference type="Proteomes" id="UP000266262">
    <property type="component" value="Unassembled WGS sequence"/>
</dbReference>
<keyword evidence="3 9" id="KW-0479">Metal-binding</keyword>
<keyword evidence="5 9" id="KW-0784">Thiamine biosynthesis</keyword>
<evidence type="ECO:0000256" key="2">
    <source>
        <dbReference type="ARBA" id="ARBA00022679"/>
    </source>
</evidence>
<accession>A0ABX9MBQ6</accession>
<evidence type="ECO:0000256" key="10">
    <source>
        <dbReference type="RuleBase" id="RU003826"/>
    </source>
</evidence>
<evidence type="ECO:0000256" key="3">
    <source>
        <dbReference type="ARBA" id="ARBA00022723"/>
    </source>
</evidence>
<name>A0ABX9MBQ6_9FIRM</name>
<comment type="catalytic activity">
    <reaction evidence="6 9 10">
        <text>4-methyl-5-(2-phosphooxyethyl)-thiazole + 4-amino-2-methyl-5-(diphosphooxymethyl)pyrimidine + H(+) = thiamine phosphate + diphosphate</text>
        <dbReference type="Rhea" id="RHEA:22328"/>
        <dbReference type="ChEBI" id="CHEBI:15378"/>
        <dbReference type="ChEBI" id="CHEBI:33019"/>
        <dbReference type="ChEBI" id="CHEBI:37575"/>
        <dbReference type="ChEBI" id="CHEBI:57841"/>
        <dbReference type="ChEBI" id="CHEBI:58296"/>
        <dbReference type="EC" id="2.5.1.3"/>
    </reaction>
</comment>
<dbReference type="EMBL" id="QWKU01000001">
    <property type="protein sequence ID" value="RID95120.1"/>
    <property type="molecule type" value="Genomic_DNA"/>
</dbReference>
<comment type="similarity">
    <text evidence="9 10">Belongs to the thiamine-phosphate synthase family.</text>
</comment>
<dbReference type="PANTHER" id="PTHR20857">
    <property type="entry name" value="THIAMINE-PHOSPHATE PYROPHOSPHORYLASE"/>
    <property type="match status" value="1"/>
</dbReference>
<comment type="function">
    <text evidence="9">Condenses 4-methyl-5-(beta-hydroxyethyl)thiazole monophosphate (THZ-P) and 2-methyl-4-amino-5-hydroxymethyl pyrimidine pyrophosphate (HMP-PP) to form thiamine monophosphate (TMP).</text>
</comment>
<keyword evidence="4 9" id="KW-0460">Magnesium</keyword>
<evidence type="ECO:0000313" key="14">
    <source>
        <dbReference type="EMBL" id="RID95120.1"/>
    </source>
</evidence>
<feature type="region of interest" description="Disordered" evidence="12">
    <location>
        <begin position="207"/>
        <end position="227"/>
    </location>
</feature>
<feature type="binding site" evidence="9">
    <location>
        <begin position="136"/>
        <end position="138"/>
    </location>
    <ligand>
        <name>2-[(2R,5Z)-2-carboxy-4-methylthiazol-5(2H)-ylidene]ethyl phosphate</name>
        <dbReference type="ChEBI" id="CHEBI:62899"/>
    </ligand>
</feature>
<dbReference type="Gene3D" id="3.20.20.70">
    <property type="entry name" value="Aldolase class I"/>
    <property type="match status" value="1"/>
</dbReference>
<evidence type="ECO:0000256" key="8">
    <source>
        <dbReference type="ARBA" id="ARBA00047883"/>
    </source>
</evidence>
<feature type="binding site" evidence="9">
    <location>
        <position position="91"/>
    </location>
    <ligand>
        <name>Mg(2+)</name>
        <dbReference type="ChEBI" id="CHEBI:18420"/>
    </ligand>
</feature>
<evidence type="ECO:0000259" key="13">
    <source>
        <dbReference type="Pfam" id="PF02581"/>
    </source>
</evidence>
<keyword evidence="2 9" id="KW-0808">Transferase</keyword>
<evidence type="ECO:0000256" key="11">
    <source>
        <dbReference type="RuleBase" id="RU004253"/>
    </source>
</evidence>
<dbReference type="Pfam" id="PF02581">
    <property type="entry name" value="TMP-TENI"/>
    <property type="match status" value="1"/>
</dbReference>
<feature type="binding site" evidence="9">
    <location>
        <position position="71"/>
    </location>
    <ligand>
        <name>4-amino-2-methyl-5-(diphosphooxymethyl)pyrimidine</name>
        <dbReference type="ChEBI" id="CHEBI:57841"/>
    </ligand>
</feature>
<gene>
    <name evidence="9 14" type="primary">thiE</name>
    <name evidence="14" type="ORF">DX915_06135</name>
</gene>
<evidence type="ECO:0000256" key="12">
    <source>
        <dbReference type="SAM" id="MobiDB-lite"/>
    </source>
</evidence>
<evidence type="ECO:0000256" key="9">
    <source>
        <dbReference type="HAMAP-Rule" id="MF_00097"/>
    </source>
</evidence>
<evidence type="ECO:0000256" key="7">
    <source>
        <dbReference type="ARBA" id="ARBA00047851"/>
    </source>
</evidence>
<proteinExistence type="inferred from homology"/>
<keyword evidence="15" id="KW-1185">Reference proteome</keyword>
<feature type="binding site" evidence="9">
    <location>
        <begin position="39"/>
        <end position="43"/>
    </location>
    <ligand>
        <name>4-amino-2-methyl-5-(diphosphooxymethyl)pyrimidine</name>
        <dbReference type="ChEBI" id="CHEBI:57841"/>
    </ligand>
</feature>
<evidence type="ECO:0000313" key="15">
    <source>
        <dbReference type="Proteomes" id="UP000266262"/>
    </source>
</evidence>
<comment type="caution">
    <text evidence="14">The sequence shown here is derived from an EMBL/GenBank/DDBJ whole genome shotgun (WGS) entry which is preliminary data.</text>
</comment>
<dbReference type="HAMAP" id="MF_00097">
    <property type="entry name" value="TMP_synthase"/>
    <property type="match status" value="1"/>
</dbReference>
<feature type="binding site" evidence="9">
    <location>
        <position position="166"/>
    </location>
    <ligand>
        <name>2-[(2R,5Z)-2-carboxy-4-methylthiazol-5(2H)-ylidene]ethyl phosphate</name>
        <dbReference type="ChEBI" id="CHEBI:62899"/>
    </ligand>
</feature>
<reference evidence="14 15" key="1">
    <citation type="submission" date="2018-08" db="EMBL/GenBank/DDBJ databases">
        <title>Draft genome sequence of Dialister pneumosintes KCOM 1685.</title>
        <authorList>
            <person name="Kook J.-K."/>
            <person name="Park S.-N."/>
            <person name="Lim Y.K."/>
        </authorList>
    </citation>
    <scope>NUCLEOTIDE SEQUENCE [LARGE SCALE GENOMIC DNA]</scope>
    <source>
        <strain evidence="14 15">KCOM 1685</strain>
    </source>
</reference>
<comment type="catalytic activity">
    <reaction evidence="8 9 10">
        <text>2-[(2R,5Z)-2-carboxy-4-methylthiazol-5(2H)-ylidene]ethyl phosphate + 4-amino-2-methyl-5-(diphosphooxymethyl)pyrimidine + 2 H(+) = thiamine phosphate + CO2 + diphosphate</text>
        <dbReference type="Rhea" id="RHEA:47844"/>
        <dbReference type="ChEBI" id="CHEBI:15378"/>
        <dbReference type="ChEBI" id="CHEBI:16526"/>
        <dbReference type="ChEBI" id="CHEBI:33019"/>
        <dbReference type="ChEBI" id="CHEBI:37575"/>
        <dbReference type="ChEBI" id="CHEBI:57841"/>
        <dbReference type="ChEBI" id="CHEBI:62899"/>
        <dbReference type="EC" id="2.5.1.3"/>
    </reaction>
</comment>
<feature type="binding site" evidence="9">
    <location>
        <position position="72"/>
    </location>
    <ligand>
        <name>Mg(2+)</name>
        <dbReference type="ChEBI" id="CHEBI:18420"/>
    </ligand>
</feature>
<feature type="binding site" evidence="9">
    <location>
        <position position="110"/>
    </location>
    <ligand>
        <name>4-amino-2-methyl-5-(diphosphooxymethyl)pyrimidine</name>
        <dbReference type="ChEBI" id="CHEBI:57841"/>
    </ligand>
</feature>
<dbReference type="GO" id="GO:0004789">
    <property type="term" value="F:thiamine-phosphate diphosphorylase activity"/>
    <property type="evidence" value="ECO:0007669"/>
    <property type="project" value="UniProtKB-EC"/>
</dbReference>
<dbReference type="SUPFAM" id="SSF51391">
    <property type="entry name" value="Thiamin phosphate synthase"/>
    <property type="match status" value="1"/>
</dbReference>
<dbReference type="PANTHER" id="PTHR20857:SF23">
    <property type="entry name" value="THIAMINE BIOSYNTHETIC BIFUNCTIONAL ENZYME"/>
    <property type="match status" value="1"/>
</dbReference>
<feature type="domain" description="Thiamine phosphate synthase/TenI" evidence="13">
    <location>
        <begin position="9"/>
        <end position="189"/>
    </location>
</feature>
<protein>
    <recommendedName>
        <fullName evidence="9">Thiamine-phosphate synthase</fullName>
        <shortName evidence="9">TP synthase</shortName>
        <shortName evidence="9">TPS</shortName>
        <ecNumber evidence="9">2.5.1.3</ecNumber>
    </recommendedName>
    <alternativeName>
        <fullName evidence="9">Thiamine-phosphate pyrophosphorylase</fullName>
        <shortName evidence="9">TMP pyrophosphorylase</shortName>
        <shortName evidence="9">TMP-PPase</shortName>
    </alternativeName>
</protein>
<feature type="binding site" evidence="9">
    <location>
        <position position="139"/>
    </location>
    <ligand>
        <name>4-amino-2-methyl-5-(diphosphooxymethyl)pyrimidine</name>
        <dbReference type="ChEBI" id="CHEBI:57841"/>
    </ligand>
</feature>
<dbReference type="InterPro" id="IPR022998">
    <property type="entry name" value="ThiamineP_synth_TenI"/>
</dbReference>
<dbReference type="InterPro" id="IPR034291">
    <property type="entry name" value="TMP_synthase"/>
</dbReference>
<dbReference type="EC" id="2.5.1.3" evidence="9"/>
<dbReference type="CDD" id="cd00564">
    <property type="entry name" value="TMP_TenI"/>
    <property type="match status" value="1"/>
</dbReference>
<evidence type="ECO:0000256" key="6">
    <source>
        <dbReference type="ARBA" id="ARBA00047334"/>
    </source>
</evidence>
<sequence>MKYNIDYSLYLITDRNLLGNRNIENIVEEAIQGGVTVVQLREKDGDSVFLYEQALLIKTITDKYNIPLIINDRVDIMLAADAAGVHVGQTDLPVAVVRKIIGKNKILGVSASSLEEALQAEFEGADYLGVGSIFLTKTKLNTKKTSLQTLQQITQSVHIPTLAIGGIHLDNIDNFKNVNIEGICVVSEIMGAKDPYSRALQLRSRLRKNGDKKERNEIKEKGEREKK</sequence>